<reference evidence="9 10" key="1">
    <citation type="submission" date="2024-11" db="EMBL/GenBank/DDBJ databases">
        <title>A near-complete genome assembly of Cinchona calisaya.</title>
        <authorList>
            <person name="Lian D.C."/>
            <person name="Zhao X.W."/>
            <person name="Wei L."/>
        </authorList>
    </citation>
    <scope>NUCLEOTIDE SEQUENCE [LARGE SCALE GENOMIC DNA]</scope>
    <source>
        <tissue evidence="9">Nenye</tissue>
    </source>
</reference>
<dbReference type="InterPro" id="IPR008906">
    <property type="entry name" value="HATC_C_dom"/>
</dbReference>
<feature type="domain" description="BED-type" evidence="8">
    <location>
        <begin position="13"/>
        <end position="72"/>
    </location>
</feature>
<keyword evidence="10" id="KW-1185">Reference proteome</keyword>
<evidence type="ECO:0000256" key="6">
    <source>
        <dbReference type="ARBA" id="ARBA00023242"/>
    </source>
</evidence>
<keyword evidence="6" id="KW-0539">Nucleus</keyword>
<dbReference type="GO" id="GO:0005634">
    <property type="term" value="C:nucleus"/>
    <property type="evidence" value="ECO:0007669"/>
    <property type="project" value="UniProtKB-SubCell"/>
</dbReference>
<dbReference type="PROSITE" id="PS50808">
    <property type="entry name" value="ZF_BED"/>
    <property type="match status" value="1"/>
</dbReference>
<dbReference type="SUPFAM" id="SSF53098">
    <property type="entry name" value="Ribonuclease H-like"/>
    <property type="match status" value="1"/>
</dbReference>
<evidence type="ECO:0000313" key="10">
    <source>
        <dbReference type="Proteomes" id="UP001630127"/>
    </source>
</evidence>
<dbReference type="GO" id="GO:0003677">
    <property type="term" value="F:DNA binding"/>
    <property type="evidence" value="ECO:0007669"/>
    <property type="project" value="UniProtKB-KW"/>
</dbReference>
<evidence type="ECO:0000259" key="8">
    <source>
        <dbReference type="PROSITE" id="PS50808"/>
    </source>
</evidence>
<dbReference type="Pfam" id="PF04937">
    <property type="entry name" value="DUF659"/>
    <property type="match status" value="1"/>
</dbReference>
<dbReference type="Proteomes" id="UP001630127">
    <property type="component" value="Unassembled WGS sequence"/>
</dbReference>
<dbReference type="AlphaFoldDB" id="A0ABD2YPU7"/>
<comment type="subcellular location">
    <subcellularLocation>
        <location evidence="1">Nucleus</location>
    </subcellularLocation>
</comment>
<dbReference type="GO" id="GO:0008270">
    <property type="term" value="F:zinc ion binding"/>
    <property type="evidence" value="ECO:0007669"/>
    <property type="project" value="UniProtKB-KW"/>
</dbReference>
<dbReference type="PANTHER" id="PTHR32166">
    <property type="entry name" value="OSJNBA0013A04.12 PROTEIN"/>
    <property type="match status" value="1"/>
</dbReference>
<name>A0ABD2YPU7_9GENT</name>
<protein>
    <recommendedName>
        <fullName evidence="8">BED-type domain-containing protein</fullName>
    </recommendedName>
</protein>
<evidence type="ECO:0000256" key="3">
    <source>
        <dbReference type="ARBA" id="ARBA00022771"/>
    </source>
</evidence>
<evidence type="ECO:0000256" key="4">
    <source>
        <dbReference type="ARBA" id="ARBA00022833"/>
    </source>
</evidence>
<dbReference type="PANTHER" id="PTHR32166:SF88">
    <property type="entry name" value="HAT TRANSPOSON SUPERFAMILY"/>
    <property type="match status" value="1"/>
</dbReference>
<accession>A0ABD2YPU7</accession>
<proteinExistence type="predicted"/>
<dbReference type="InterPro" id="IPR012337">
    <property type="entry name" value="RNaseH-like_sf"/>
</dbReference>
<keyword evidence="2" id="KW-0479">Metal-binding</keyword>
<dbReference type="InterPro" id="IPR007021">
    <property type="entry name" value="DUF659"/>
</dbReference>
<keyword evidence="5" id="KW-0238">DNA-binding</keyword>
<gene>
    <name evidence="9" type="ORF">ACH5RR_033382</name>
</gene>
<keyword evidence="3 7" id="KW-0863">Zinc-finger</keyword>
<keyword evidence="4" id="KW-0862">Zinc</keyword>
<evidence type="ECO:0000256" key="5">
    <source>
        <dbReference type="ARBA" id="ARBA00023125"/>
    </source>
</evidence>
<evidence type="ECO:0000256" key="1">
    <source>
        <dbReference type="ARBA" id="ARBA00004123"/>
    </source>
</evidence>
<evidence type="ECO:0000256" key="7">
    <source>
        <dbReference type="PROSITE-ProRule" id="PRU00027"/>
    </source>
</evidence>
<sequence>MEVSNSSERRTKQKRDLAWNYCELYKNGNKVELKCVFCEKIFKGGGIHRVKEHLAGAKGDGGSPCMNVDPDVRRSMQENLSGVVGKRKKKQRFVDAEEELLNQNNINIGDDGFRNNYDLNTVDDLLGLKDVLVTNTDELVNNEGANNELSGELKEGRMTRRRRRNEYDSSANLEPVAIGSLKRDPAWKHCQMFKSGGKVLLKCVYCGKTFVGGGIYRLKEHLAGRMGNGPICSKVQPDVRLLMQESLSGSVGKKKKKQKHIEMPNHNAGNGAVHNPTSGRDLISEIDLLAETDALEENSNLFLQEHEDNGVGGRMEKPQIVKAPVLLNPHKSHALVADGNIVVGSRVVDNRVQMAIGQFLLYAGIPFDAVSSVYFQKMIEAIASQGSQVVTPSCNDLRSWILKNSVKEVKSDIERFSGWWARSGCSILVDEWVTQKGRTLVKILVNCPEENLYLKSMDISEIRNSADALYQLLAKVIEEVGVRNVLQVVTSGEERYVVSGKRLIDSYPSIFWTPCAGHCISMMLEDFTKLELISAMLEQSKSITRFIYNHNVILNMMRRHTFGVDLVDIGFTKSATDFMTLNRIVCLKQNLQNMVSSEEWAESPYSREPEGLALLDCFSSESFWSTCALISRLADPFLRLLRIVSNEKRPGMGYVHAGLYRAKETIKKELVNQKDFYDYWNIMHRRWKQLQHHPLLAAGFYLNPKFFYSTGGDVHHIRSQLYDCVEKLVPDPNTQDKIVKETISYQNGDGDFGRKMAIRARDTLLPAEWWSTYGGACPNLARLAVKVLNQTCSLVSSTLSHIPFEQMHETKNCLEHQRLSDLVLVQYNWWLWERAQKNKEQEPVDPFLYSNTSLVEDWLVKGKAHSNDQSISDWTTVSPPMGNFILLGSHADDFEALGTGFDDFELFNAAGDSEEATGSKPAKFC</sequence>
<dbReference type="EMBL" id="JBJUIK010000013">
    <property type="protein sequence ID" value="KAL3508000.1"/>
    <property type="molecule type" value="Genomic_DNA"/>
</dbReference>
<comment type="caution">
    <text evidence="9">The sequence shown here is derived from an EMBL/GenBank/DDBJ whole genome shotgun (WGS) entry which is preliminary data.</text>
</comment>
<evidence type="ECO:0000313" key="9">
    <source>
        <dbReference type="EMBL" id="KAL3508000.1"/>
    </source>
</evidence>
<dbReference type="Pfam" id="PF05699">
    <property type="entry name" value="Dimer_Tnp_hAT"/>
    <property type="match status" value="1"/>
</dbReference>
<evidence type="ECO:0000256" key="2">
    <source>
        <dbReference type="ARBA" id="ARBA00022723"/>
    </source>
</evidence>
<dbReference type="InterPro" id="IPR003656">
    <property type="entry name" value="Znf_BED"/>
</dbReference>
<organism evidence="9 10">
    <name type="scientific">Cinchona calisaya</name>
    <dbReference type="NCBI Taxonomy" id="153742"/>
    <lineage>
        <taxon>Eukaryota</taxon>
        <taxon>Viridiplantae</taxon>
        <taxon>Streptophyta</taxon>
        <taxon>Embryophyta</taxon>
        <taxon>Tracheophyta</taxon>
        <taxon>Spermatophyta</taxon>
        <taxon>Magnoliopsida</taxon>
        <taxon>eudicotyledons</taxon>
        <taxon>Gunneridae</taxon>
        <taxon>Pentapetalae</taxon>
        <taxon>asterids</taxon>
        <taxon>lamiids</taxon>
        <taxon>Gentianales</taxon>
        <taxon>Rubiaceae</taxon>
        <taxon>Cinchonoideae</taxon>
        <taxon>Cinchoneae</taxon>
        <taxon>Cinchona</taxon>
    </lineage>
</organism>